<sequence>MTMTTRHRYGLTSVREQLFVLAHDETRSLKPHLHVPAIGVGLAGAALTDLLIANRVHVVQGSPYLFNRGRCDHRWSSADGSTRSRQPDDSGRRTDGARSTAPVDENTDDGCTTCGAVTEQVLATIVNLRHIPGLHLLLRELGPELYRQTRRELIDKNVITSDRRWGRSRYELTWIGSAAWVRQNVRYRIEGRQRPEPHIDALCALTWALNLQHSLVIDLSDTETSNMLRAVMNRITEKALLTDPDWPAAAIPEVADAIRTAVGALATSPY</sequence>
<feature type="region of interest" description="Disordered" evidence="1">
    <location>
        <begin position="76"/>
        <end position="110"/>
    </location>
</feature>
<dbReference type="AlphaFoldDB" id="A0A1K0FRD0"/>
<dbReference type="GO" id="GO:0070273">
    <property type="term" value="F:phosphatidylinositol-4-phosphate binding"/>
    <property type="evidence" value="ECO:0007669"/>
    <property type="project" value="InterPro"/>
</dbReference>
<organism evidence="2 3">
    <name type="scientific">Couchioplanes caeruleus subsp. caeruleus</name>
    <dbReference type="NCBI Taxonomy" id="56427"/>
    <lineage>
        <taxon>Bacteria</taxon>
        <taxon>Bacillati</taxon>
        <taxon>Actinomycetota</taxon>
        <taxon>Actinomycetes</taxon>
        <taxon>Micromonosporales</taxon>
        <taxon>Micromonosporaceae</taxon>
        <taxon>Couchioplanes</taxon>
    </lineage>
</organism>
<keyword evidence="3" id="KW-1185">Reference proteome</keyword>
<dbReference type="Proteomes" id="UP000182486">
    <property type="component" value="Unassembled WGS sequence"/>
</dbReference>
<name>A0A1K0FRD0_9ACTN</name>
<evidence type="ECO:0000313" key="2">
    <source>
        <dbReference type="EMBL" id="OJF15399.1"/>
    </source>
</evidence>
<dbReference type="InterPro" id="IPR008628">
    <property type="entry name" value="GPP34-like"/>
</dbReference>
<comment type="caution">
    <text evidence="2">The sequence shown here is derived from an EMBL/GenBank/DDBJ whole genome shotgun (WGS) entry which is preliminary data.</text>
</comment>
<dbReference type="Pfam" id="PF05719">
    <property type="entry name" value="GPP34"/>
    <property type="match status" value="1"/>
</dbReference>
<evidence type="ECO:0000313" key="3">
    <source>
        <dbReference type="Proteomes" id="UP000182486"/>
    </source>
</evidence>
<reference evidence="2 3" key="1">
    <citation type="submission" date="2016-09" db="EMBL/GenBank/DDBJ databases">
        <title>Couchioplanes caeruleus draft genome sequence.</title>
        <authorList>
            <person name="Sheehan J."/>
            <person name="Caffrey P."/>
        </authorList>
    </citation>
    <scope>NUCLEOTIDE SEQUENCE [LARGE SCALE GENOMIC DNA]</scope>
    <source>
        <strain evidence="2 3">DSM 43634</strain>
    </source>
</reference>
<evidence type="ECO:0008006" key="4">
    <source>
        <dbReference type="Google" id="ProtNLM"/>
    </source>
</evidence>
<feature type="compositionally biased region" description="Basic and acidic residues" evidence="1">
    <location>
        <begin position="85"/>
        <end position="96"/>
    </location>
</feature>
<protein>
    <recommendedName>
        <fullName evidence="4">Golgi phosphoprotein 3 GPP34</fullName>
    </recommendedName>
</protein>
<evidence type="ECO:0000256" key="1">
    <source>
        <dbReference type="SAM" id="MobiDB-lite"/>
    </source>
</evidence>
<accession>A0A1K0FRD0</accession>
<proteinExistence type="predicted"/>
<dbReference type="EMBL" id="MEIA01000056">
    <property type="protein sequence ID" value="OJF15399.1"/>
    <property type="molecule type" value="Genomic_DNA"/>
</dbReference>
<gene>
    <name evidence="2" type="ORF">BG844_04675</name>
</gene>